<protein>
    <submittedName>
        <fullName evidence="1">Uncharacterized protein</fullName>
    </submittedName>
</protein>
<organism evidence="1 2">
    <name type="scientific">Nonomuraea marmarensis</name>
    <dbReference type="NCBI Taxonomy" id="3351344"/>
    <lineage>
        <taxon>Bacteria</taxon>
        <taxon>Bacillati</taxon>
        <taxon>Actinomycetota</taxon>
        <taxon>Actinomycetes</taxon>
        <taxon>Streptosporangiales</taxon>
        <taxon>Streptosporangiaceae</taxon>
        <taxon>Nonomuraea</taxon>
    </lineage>
</organism>
<dbReference type="RefSeq" id="WP_393163995.1">
    <property type="nucleotide sequence ID" value="NZ_JBICRM010000004.1"/>
</dbReference>
<accession>A0ABW7A7P0</accession>
<reference evidence="1 2" key="1">
    <citation type="submission" date="2024-10" db="EMBL/GenBank/DDBJ databases">
        <authorList>
            <person name="Topkara A.R."/>
            <person name="Saygin H."/>
        </authorList>
    </citation>
    <scope>NUCLEOTIDE SEQUENCE [LARGE SCALE GENOMIC DNA]</scope>
    <source>
        <strain evidence="1 2">M3C6</strain>
    </source>
</reference>
<sequence>MQLATETPHQRDARELRVLRLVFRGYDVFRDGIDWCARLRRPVTVRMRAAGVVKVVRRVSAAALDETLTEQSVLIILDRRNDRPD</sequence>
<evidence type="ECO:0000313" key="1">
    <source>
        <dbReference type="EMBL" id="MFG1703340.1"/>
    </source>
</evidence>
<comment type="caution">
    <text evidence="1">The sequence shown here is derived from an EMBL/GenBank/DDBJ whole genome shotgun (WGS) entry which is preliminary data.</text>
</comment>
<dbReference type="Proteomes" id="UP001603978">
    <property type="component" value="Unassembled WGS sequence"/>
</dbReference>
<evidence type="ECO:0000313" key="2">
    <source>
        <dbReference type="Proteomes" id="UP001603978"/>
    </source>
</evidence>
<name>A0ABW7A7P0_9ACTN</name>
<gene>
    <name evidence="1" type="ORF">ACFLIM_09105</name>
</gene>
<proteinExistence type="predicted"/>
<keyword evidence="2" id="KW-1185">Reference proteome</keyword>
<dbReference type="EMBL" id="JBICRM010000004">
    <property type="protein sequence ID" value="MFG1703340.1"/>
    <property type="molecule type" value="Genomic_DNA"/>
</dbReference>